<keyword evidence="2" id="KW-1185">Reference proteome</keyword>
<reference evidence="2" key="1">
    <citation type="submission" date="2013-09" db="EMBL/GenBank/DDBJ databases">
        <title>The Genome Sequence of Anopheles maculatus species B.</title>
        <authorList>
            <consortium name="The Broad Institute Genomics Platform"/>
            <person name="Neafsey D.E."/>
            <person name="Besansky N."/>
            <person name="Howell P."/>
            <person name="Walton C."/>
            <person name="Young S.K."/>
            <person name="Zeng Q."/>
            <person name="Gargeya S."/>
            <person name="Fitzgerald M."/>
            <person name="Haas B."/>
            <person name="Abouelleil A."/>
            <person name="Allen A.W."/>
            <person name="Alvarado L."/>
            <person name="Arachchi H.M."/>
            <person name="Berlin A.M."/>
            <person name="Chapman S.B."/>
            <person name="Gainer-Dewar J."/>
            <person name="Goldberg J."/>
            <person name="Griggs A."/>
            <person name="Gujja S."/>
            <person name="Hansen M."/>
            <person name="Howarth C."/>
            <person name="Imamovic A."/>
            <person name="Ireland A."/>
            <person name="Larimer J."/>
            <person name="McCowan C."/>
            <person name="Murphy C."/>
            <person name="Pearson M."/>
            <person name="Poon T.W."/>
            <person name="Priest M."/>
            <person name="Roberts A."/>
            <person name="Saif S."/>
            <person name="Shea T."/>
            <person name="Sisk P."/>
            <person name="Sykes S."/>
            <person name="Wortman J."/>
            <person name="Nusbaum C."/>
            <person name="Birren B."/>
        </authorList>
    </citation>
    <scope>NUCLEOTIDE SEQUENCE [LARGE SCALE GENOMIC DNA]</scope>
    <source>
        <strain evidence="2">maculatus3</strain>
    </source>
</reference>
<dbReference type="Pfam" id="PF11863">
    <property type="entry name" value="DUF3383"/>
    <property type="match status" value="1"/>
</dbReference>
<dbReference type="VEuPathDB" id="VectorBase:AMAM019658"/>
<accession>A0A182T4V2</accession>
<dbReference type="EnsemblMetazoa" id="AMAM019658-RA">
    <property type="protein sequence ID" value="AMAM019658-PA"/>
    <property type="gene ID" value="AMAM019658"/>
</dbReference>
<evidence type="ECO:0008006" key="3">
    <source>
        <dbReference type="Google" id="ProtNLM"/>
    </source>
</evidence>
<evidence type="ECO:0000313" key="2">
    <source>
        <dbReference type="Proteomes" id="UP000075901"/>
    </source>
</evidence>
<dbReference type="AlphaFoldDB" id="A0A182T4V2"/>
<dbReference type="InterPro" id="IPR021808">
    <property type="entry name" value="DUF3383"/>
</dbReference>
<sequence>YNYYGTHATANNDWNFFYPGSISGTFKWADAYINQIWLNANLQAANLQLLMSVGSIPYNADGYALLEAAAADPINAALDFGAIRTGVTLSESQIAQVRNAIGIDVSGSITAKGYYYFVKPATAQIRAARTSPSITFYYTDGGSIQKIELASIEIE</sequence>
<proteinExistence type="predicted"/>
<reference evidence="1" key="2">
    <citation type="submission" date="2020-05" db="UniProtKB">
        <authorList>
            <consortium name="EnsemblMetazoa"/>
        </authorList>
    </citation>
    <scope>IDENTIFICATION</scope>
    <source>
        <strain evidence="1">maculatus3</strain>
    </source>
</reference>
<name>A0A182T4V2_9DIPT</name>
<evidence type="ECO:0000313" key="1">
    <source>
        <dbReference type="EnsemblMetazoa" id="AMAM019658-PA"/>
    </source>
</evidence>
<organism evidence="1 2">
    <name type="scientific">Anopheles maculatus</name>
    <dbReference type="NCBI Taxonomy" id="74869"/>
    <lineage>
        <taxon>Eukaryota</taxon>
        <taxon>Metazoa</taxon>
        <taxon>Ecdysozoa</taxon>
        <taxon>Arthropoda</taxon>
        <taxon>Hexapoda</taxon>
        <taxon>Insecta</taxon>
        <taxon>Pterygota</taxon>
        <taxon>Neoptera</taxon>
        <taxon>Endopterygota</taxon>
        <taxon>Diptera</taxon>
        <taxon>Nematocera</taxon>
        <taxon>Culicoidea</taxon>
        <taxon>Culicidae</taxon>
        <taxon>Anophelinae</taxon>
        <taxon>Anopheles</taxon>
        <taxon>Anopheles maculatus group</taxon>
    </lineage>
</organism>
<dbReference type="Proteomes" id="UP000075901">
    <property type="component" value="Unassembled WGS sequence"/>
</dbReference>
<protein>
    <recommendedName>
        <fullName evidence="3">DUF3383 domain-containing protein</fullName>
    </recommendedName>
</protein>